<dbReference type="CDD" id="cd20546">
    <property type="entry name" value="CYCLIN_SpCG1C_ScCTK2-like_rpt2"/>
    <property type="match status" value="1"/>
</dbReference>
<dbReference type="GeneID" id="28729085"/>
<keyword evidence="4" id="KW-1185">Reference proteome</keyword>
<dbReference type="STRING" id="77020.A0A0M8MP24"/>
<reference evidence="3 4" key="1">
    <citation type="submission" date="2015-07" db="EMBL/GenBank/DDBJ databases">
        <title>Draft Genome Sequence of Malassezia furfur CBS1878 and Malassezia pachydermatis CBS1879.</title>
        <authorList>
            <person name="Triana S."/>
            <person name="Ohm R."/>
            <person name="Gonzalez A."/>
            <person name="DeCock H."/>
            <person name="Restrepo S."/>
            <person name="Celis A."/>
        </authorList>
    </citation>
    <scope>NUCLEOTIDE SEQUENCE [LARGE SCALE GENOMIC DNA]</scope>
    <source>
        <strain evidence="3 4">CBS 1879</strain>
    </source>
</reference>
<sequence length="380" mass="41915">MASSTASITTASSDMGGGASATHDASTQWLFTRDDLAHTPSVVGTYATLPGASTSSKSTSQVMTVEQERILRGKGVHLIYKMGEFLQVGQHVMVTAATYFHRFFMRRPLQVSRASGGWSHYEMAATAMFLACKSEESLRKLPSIVDAVMASLDKSPEGQMRWAERSYRANHASHEYAKWRDCILLHEETLVTTLCFDFTVPQPHECLVRATRSLEVEPAVTKLAWTILNDCMRDPTCLFYDAPVLAAGAFLKACHTLKIDPAMYYAARPHHAPPVEKDEEDYFDWLDTFDVDDDEAREAMQAIEQDVYDFHMPLQQSRASSKPKVAADPDESVVADTTIPEPPPTSATEATASTPQATVNAAERTRSASVSSRESGEIFS</sequence>
<dbReference type="InterPro" id="IPR036915">
    <property type="entry name" value="Cyclin-like_sf"/>
</dbReference>
<dbReference type="InterPro" id="IPR006671">
    <property type="entry name" value="Cyclin_N"/>
</dbReference>
<dbReference type="OrthoDB" id="25002at2759"/>
<dbReference type="EMBL" id="LGAV01000002">
    <property type="protein sequence ID" value="KOS15448.1"/>
    <property type="molecule type" value="Genomic_DNA"/>
</dbReference>
<feature type="compositionally biased region" description="Low complexity" evidence="1">
    <location>
        <begin position="1"/>
        <end position="13"/>
    </location>
</feature>
<evidence type="ECO:0000313" key="3">
    <source>
        <dbReference type="EMBL" id="KOS15448.1"/>
    </source>
</evidence>
<name>A0A0M8MP24_9BASI</name>
<dbReference type="SUPFAM" id="SSF47954">
    <property type="entry name" value="Cyclin-like"/>
    <property type="match status" value="2"/>
</dbReference>
<comment type="caution">
    <text evidence="3">The sequence shown here is derived from an EMBL/GenBank/DDBJ whole genome shotgun (WGS) entry which is preliminary data.</text>
</comment>
<accession>A0A0M8MP24</accession>
<feature type="compositionally biased region" description="Low complexity" evidence="1">
    <location>
        <begin position="346"/>
        <end position="358"/>
    </location>
</feature>
<dbReference type="VEuPathDB" id="FungiDB:Malapachy_2722"/>
<dbReference type="PANTHER" id="PTHR10026">
    <property type="entry name" value="CYCLIN"/>
    <property type="match status" value="1"/>
</dbReference>
<feature type="region of interest" description="Disordered" evidence="1">
    <location>
        <begin position="1"/>
        <end position="20"/>
    </location>
</feature>
<evidence type="ECO:0000256" key="1">
    <source>
        <dbReference type="SAM" id="MobiDB-lite"/>
    </source>
</evidence>
<evidence type="ECO:0000313" key="4">
    <source>
        <dbReference type="Proteomes" id="UP000037751"/>
    </source>
</evidence>
<feature type="region of interest" description="Disordered" evidence="1">
    <location>
        <begin position="318"/>
        <end position="380"/>
    </location>
</feature>
<dbReference type="Proteomes" id="UP000037751">
    <property type="component" value="Unassembled WGS sequence"/>
</dbReference>
<dbReference type="GO" id="GO:0006357">
    <property type="term" value="P:regulation of transcription by RNA polymerase II"/>
    <property type="evidence" value="ECO:0007669"/>
    <property type="project" value="InterPro"/>
</dbReference>
<dbReference type="Gene3D" id="1.10.472.10">
    <property type="entry name" value="Cyclin-like"/>
    <property type="match status" value="2"/>
</dbReference>
<evidence type="ECO:0000259" key="2">
    <source>
        <dbReference type="Pfam" id="PF00134"/>
    </source>
</evidence>
<feature type="domain" description="Cyclin N-terminal" evidence="2">
    <location>
        <begin position="61"/>
        <end position="197"/>
    </location>
</feature>
<dbReference type="AlphaFoldDB" id="A0A0M8MP24"/>
<dbReference type="InterPro" id="IPR043198">
    <property type="entry name" value="Cyclin/Ssn8"/>
</dbReference>
<protein>
    <submittedName>
        <fullName evidence="3">p-tefb associated cyclin</fullName>
    </submittedName>
</protein>
<organism evidence="3 4">
    <name type="scientific">Malassezia pachydermatis</name>
    <dbReference type="NCBI Taxonomy" id="77020"/>
    <lineage>
        <taxon>Eukaryota</taxon>
        <taxon>Fungi</taxon>
        <taxon>Dikarya</taxon>
        <taxon>Basidiomycota</taxon>
        <taxon>Ustilaginomycotina</taxon>
        <taxon>Malasseziomycetes</taxon>
        <taxon>Malasseziales</taxon>
        <taxon>Malasseziaceae</taxon>
        <taxon>Malassezia</taxon>
    </lineage>
</organism>
<dbReference type="RefSeq" id="XP_017993080.1">
    <property type="nucleotide sequence ID" value="XM_018137210.1"/>
</dbReference>
<dbReference type="GO" id="GO:0016538">
    <property type="term" value="F:cyclin-dependent protein serine/threonine kinase regulator activity"/>
    <property type="evidence" value="ECO:0007669"/>
    <property type="project" value="InterPro"/>
</dbReference>
<gene>
    <name evidence="3" type="ORF">Malapachy_2722</name>
</gene>
<proteinExistence type="predicted"/>
<dbReference type="Pfam" id="PF00134">
    <property type="entry name" value="Cyclin_N"/>
    <property type="match status" value="1"/>
</dbReference>